<feature type="region of interest" description="Disordered" evidence="29">
    <location>
        <begin position="429"/>
        <end position="485"/>
    </location>
</feature>
<dbReference type="InterPro" id="IPR014817">
    <property type="entry name" value="Gag_p6"/>
</dbReference>
<keyword evidence="15" id="KW-0688">Ribosomal frameshifting</keyword>
<keyword evidence="24 28" id="KW-1035">Host cytoplasm</keyword>
<evidence type="ECO:0000259" key="30">
    <source>
        <dbReference type="PROSITE" id="PS50158"/>
    </source>
</evidence>
<evidence type="ECO:0000256" key="8">
    <source>
        <dbReference type="ARBA" id="ARBA00022562"/>
    </source>
</evidence>
<evidence type="ECO:0000256" key="9">
    <source>
        <dbReference type="ARBA" id="ARBA00022581"/>
    </source>
</evidence>
<evidence type="ECO:0000256" key="4">
    <source>
        <dbReference type="ARBA" id="ARBA00022462"/>
    </source>
</evidence>
<evidence type="ECO:0000256" key="26">
    <source>
        <dbReference type="ARBA" id="ARBA00037826"/>
    </source>
</evidence>
<keyword evidence="5" id="KW-1032">Host cell membrane</keyword>
<evidence type="ECO:0000256" key="22">
    <source>
        <dbReference type="ARBA" id="ARBA00023086"/>
    </source>
</evidence>
<keyword evidence="7 28" id="KW-0167">Capsid protein</keyword>
<evidence type="ECO:0000256" key="24">
    <source>
        <dbReference type="ARBA" id="ARBA00023200"/>
    </source>
</evidence>
<dbReference type="GO" id="GO:0075523">
    <property type="term" value="P:viral translational frameshifting"/>
    <property type="evidence" value="ECO:0007669"/>
    <property type="project" value="UniProtKB-KW"/>
</dbReference>
<comment type="similarity">
    <text evidence="3">Belongs to the primate lentivirus group gag polyprotein family.</text>
</comment>
<evidence type="ECO:0000256" key="1">
    <source>
        <dbReference type="ARBA" id="ARBA00004425"/>
    </source>
</evidence>
<dbReference type="Gene3D" id="1.10.150.90">
    <property type="entry name" value="Immunodeficiency lentiviruses, gag gene matrix protein p17"/>
    <property type="match status" value="1"/>
</dbReference>
<keyword evidence="21" id="KW-1039">Host endosome</keyword>
<dbReference type="Gene3D" id="1.10.375.10">
    <property type="entry name" value="Human Immunodeficiency Virus Type 1 Capsid Protein"/>
    <property type="match status" value="1"/>
</dbReference>
<keyword evidence="16 27" id="KW-0863">Zinc-finger</keyword>
<dbReference type="GO" id="GO:0008270">
    <property type="term" value="F:zinc ion binding"/>
    <property type="evidence" value="ECO:0007669"/>
    <property type="project" value="UniProtKB-KW"/>
</dbReference>
<evidence type="ECO:0000256" key="3">
    <source>
        <dbReference type="ARBA" id="ARBA00008364"/>
    </source>
</evidence>
<dbReference type="GO" id="GO:0039702">
    <property type="term" value="P:viral budding via host ESCRT complex"/>
    <property type="evidence" value="ECO:0007669"/>
    <property type="project" value="UniProtKB-KW"/>
</dbReference>
<keyword evidence="17 28" id="KW-0862">Zinc</keyword>
<dbReference type="FunFam" id="1.10.375.10:FF:000001">
    <property type="entry name" value="Gag polyprotein"/>
    <property type="match status" value="1"/>
</dbReference>
<evidence type="ECO:0000256" key="21">
    <source>
        <dbReference type="ARBA" id="ARBA00023046"/>
    </source>
</evidence>
<dbReference type="SUPFAM" id="SSF47353">
    <property type="entry name" value="Retrovirus capsid dimerization domain-like"/>
    <property type="match status" value="1"/>
</dbReference>
<name>A0A0B4VPC8_HV1</name>
<feature type="compositionally biased region" description="Polar residues" evidence="29">
    <location>
        <begin position="459"/>
        <end position="478"/>
    </location>
</feature>
<evidence type="ECO:0000256" key="17">
    <source>
        <dbReference type="ARBA" id="ARBA00022833"/>
    </source>
</evidence>
<keyword evidence="11" id="KW-1198">Viral budding</keyword>
<dbReference type="InterPro" id="IPR000071">
    <property type="entry name" value="Lentvrl_matrix_N"/>
</dbReference>
<feature type="domain" description="CCHC-type" evidence="30">
    <location>
        <begin position="382"/>
        <end position="397"/>
    </location>
</feature>
<evidence type="ECO:0000256" key="12">
    <source>
        <dbReference type="ARBA" id="ARBA00022707"/>
    </source>
</evidence>
<comment type="PTM">
    <molecule>Gag-Pol polyprotein</molecule>
    <text evidence="28">Specific enzymatic cleavages by the viral protease yield mature proteins.</text>
</comment>
<dbReference type="Gene3D" id="4.10.60.10">
    <property type="entry name" value="Zinc finger, CCHC-type"/>
    <property type="match status" value="1"/>
</dbReference>
<dbReference type="Gene3D" id="6.10.250.390">
    <property type="match status" value="1"/>
</dbReference>
<evidence type="ECO:0000256" key="15">
    <source>
        <dbReference type="ARBA" id="ARBA00022758"/>
    </source>
</evidence>
<keyword evidence="6" id="KW-0597">Phosphoprotein</keyword>
<keyword evidence="12" id="KW-0519">Myristate</keyword>
<evidence type="ECO:0000256" key="19">
    <source>
        <dbReference type="ARBA" id="ARBA00022870"/>
    </source>
</evidence>
<dbReference type="PANTHER" id="PTHR40389">
    <property type="entry name" value="ENDOGENOUS RETROVIRUS GROUP K MEMBER 24 GAG POLYPROTEIN-RELATED"/>
    <property type="match status" value="1"/>
</dbReference>
<organism evidence="31">
    <name type="scientific">Human immunodeficiency virus type 1</name>
    <name type="common">HIV-1</name>
    <dbReference type="NCBI Taxonomy" id="11676"/>
    <lineage>
        <taxon>Viruses</taxon>
        <taxon>Riboviria</taxon>
        <taxon>Pararnavirae</taxon>
        <taxon>Artverviricota</taxon>
        <taxon>Revtraviricetes</taxon>
        <taxon>Ortervirales</taxon>
        <taxon>Retroviridae</taxon>
        <taxon>Orthoretrovirinae</taxon>
        <taxon>Lentivirus</taxon>
        <taxon>Lentivirus humimdef1</taxon>
    </lineage>
</organism>
<evidence type="ECO:0000256" key="20">
    <source>
        <dbReference type="ARBA" id="ARBA00022884"/>
    </source>
</evidence>
<dbReference type="GO" id="GO:0003723">
    <property type="term" value="F:RNA binding"/>
    <property type="evidence" value="ECO:0007669"/>
    <property type="project" value="UniProtKB-KW"/>
</dbReference>
<keyword evidence="25" id="KW-0449">Lipoprotein</keyword>
<dbReference type="InterPro" id="IPR050195">
    <property type="entry name" value="Primate_lentivir_Gag_pol-like"/>
</dbReference>
<gene>
    <name evidence="31" type="primary">gag</name>
</gene>
<evidence type="ECO:0000256" key="28">
    <source>
        <dbReference type="RuleBase" id="RU004487"/>
    </source>
</evidence>
<dbReference type="InterPro" id="IPR010999">
    <property type="entry name" value="Retrovr_matrix"/>
</dbReference>
<dbReference type="InterPro" id="IPR045345">
    <property type="entry name" value="Gag_p24_C"/>
</dbReference>
<keyword evidence="19" id="KW-1043">Host membrane</keyword>
<keyword evidence="20 28" id="KW-0694">RNA-binding</keyword>
<dbReference type="PROSITE" id="PS50158">
    <property type="entry name" value="ZF_CCHC"/>
    <property type="match status" value="2"/>
</dbReference>
<feature type="domain" description="CCHC-type" evidence="30">
    <location>
        <begin position="404"/>
        <end position="419"/>
    </location>
</feature>
<dbReference type="GO" id="GO:0055036">
    <property type="term" value="C:virion membrane"/>
    <property type="evidence" value="ECO:0007669"/>
    <property type="project" value="UniProtKB-SubCell"/>
</dbReference>
<evidence type="ECO:0000256" key="2">
    <source>
        <dbReference type="ARBA" id="ARBA00004560"/>
    </source>
</evidence>
<reference evidence="31" key="2">
    <citation type="journal article" date="2015" name="AIDS Res. Hum. Retroviruses">
        <title>CRF07_BC strain dominates the HIV-1 epidemic in injection drug users in Liangshan prefecture of Sichuan, China.</title>
        <authorList>
            <person name="Li L."/>
            <person name="Wei D."/>
            <person name="Hsu W."/>
            <person name="Li T."/>
            <person name="Gui T."/>
            <person name="Wood C."/>
            <person name="Liu Y."/>
            <person name="Li H."/>
            <person name="Bao Z."/>
            <person name="Liu S."/>
            <person name="Wang X."/>
            <person name="Li J."/>
        </authorList>
    </citation>
    <scope>NUCLEOTIDE SEQUENCE</scope>
    <source>
        <strain evidence="31">967</strain>
    </source>
</reference>
<keyword evidence="10" id="KW-1188">Viral release from host cell</keyword>
<dbReference type="PANTHER" id="PTHR40389:SF4">
    <property type="match status" value="1"/>
</dbReference>
<dbReference type="FunFam" id="1.10.1200.30:FF:000001">
    <property type="entry name" value="Gag polyprotein"/>
    <property type="match status" value="1"/>
</dbReference>
<evidence type="ECO:0000256" key="13">
    <source>
        <dbReference type="ARBA" id="ARBA00022723"/>
    </source>
</evidence>
<evidence type="ECO:0000256" key="16">
    <source>
        <dbReference type="ARBA" id="ARBA00022771"/>
    </source>
</evidence>
<keyword evidence="18 28" id="KW-0946">Virion</keyword>
<dbReference type="SUPFAM" id="SSF47943">
    <property type="entry name" value="Retrovirus capsid protein, N-terminal core domain"/>
    <property type="match status" value="1"/>
</dbReference>
<evidence type="ECO:0000313" key="31">
    <source>
        <dbReference type="EMBL" id="AJD24043.1"/>
    </source>
</evidence>
<dbReference type="InterPro" id="IPR001878">
    <property type="entry name" value="Znf_CCHC"/>
</dbReference>
<keyword evidence="14" id="KW-0677">Repeat</keyword>
<dbReference type="Pfam" id="PF00098">
    <property type="entry name" value="zf-CCHC"/>
    <property type="match status" value="2"/>
</dbReference>
<reference evidence="32" key="1">
    <citation type="submission" date="2014-05" db="EMBL/GenBank/DDBJ databases">
        <authorList>
            <person name="Chronopoulou M."/>
        </authorList>
    </citation>
    <scope>NUCLEOTIDE SEQUENCE</scope>
    <source>
        <strain evidence="32">967</strain>
    </source>
</reference>
<dbReference type="InterPro" id="IPR012344">
    <property type="entry name" value="Matrix_HIV/RSV_N"/>
</dbReference>
<dbReference type="Pfam" id="PF08705">
    <property type="entry name" value="Gag_p6"/>
    <property type="match status" value="1"/>
</dbReference>
<evidence type="ECO:0000256" key="18">
    <source>
        <dbReference type="ARBA" id="ARBA00022844"/>
    </source>
</evidence>
<dbReference type="Pfam" id="PF00607">
    <property type="entry name" value="Gag_p24"/>
    <property type="match status" value="1"/>
</dbReference>
<dbReference type="InterPro" id="IPR036875">
    <property type="entry name" value="Znf_CCHC_sf"/>
</dbReference>
<evidence type="ECO:0000256" key="11">
    <source>
        <dbReference type="ARBA" id="ARBA00022637"/>
    </source>
</evidence>
<evidence type="ECO:0000256" key="10">
    <source>
        <dbReference type="ARBA" id="ARBA00022612"/>
    </source>
</evidence>
<evidence type="ECO:0000256" key="25">
    <source>
        <dbReference type="ARBA" id="ARBA00023288"/>
    </source>
</evidence>
<dbReference type="PRINTS" id="PR00234">
    <property type="entry name" value="HIV1MATRIX"/>
</dbReference>
<organismHost>
    <name type="scientific">Homo sapiens</name>
    <name type="common">Human</name>
    <dbReference type="NCBI Taxonomy" id="9606"/>
</organismHost>
<dbReference type="EMBL" id="KJ820361">
    <property type="protein sequence ID" value="AJQ20466.1"/>
    <property type="molecule type" value="Genomic_DNA"/>
</dbReference>
<proteinExistence type="inferred from homology"/>
<dbReference type="EMBL" id="KP234836">
    <property type="protein sequence ID" value="AJD24043.1"/>
    <property type="molecule type" value="Genomic_DNA"/>
</dbReference>
<evidence type="ECO:0000256" key="6">
    <source>
        <dbReference type="ARBA" id="ARBA00022553"/>
    </source>
</evidence>
<dbReference type="SUPFAM" id="SSF57756">
    <property type="entry name" value="Retrovirus zinc finger-like domains"/>
    <property type="match status" value="1"/>
</dbReference>
<dbReference type="Pfam" id="PF19317">
    <property type="entry name" value="Gag_p24_C"/>
    <property type="match status" value="1"/>
</dbReference>
<dbReference type="GO" id="GO:0020002">
    <property type="term" value="C:host cell plasma membrane"/>
    <property type="evidence" value="ECO:0007669"/>
    <property type="project" value="UniProtKB-SubCell"/>
</dbReference>
<dbReference type="FunFam" id="4.10.60.10:FF:000001">
    <property type="entry name" value="Gag polyprotein"/>
    <property type="match status" value="1"/>
</dbReference>
<dbReference type="InterPro" id="IPR008919">
    <property type="entry name" value="Retrov_capsid_N"/>
</dbReference>
<evidence type="ECO:0000256" key="29">
    <source>
        <dbReference type="SAM" id="MobiDB-lite"/>
    </source>
</evidence>
<keyword evidence="9 28" id="KW-0945">Host-virus interaction</keyword>
<dbReference type="InterPro" id="IPR008916">
    <property type="entry name" value="Retrov_capsid_C"/>
</dbReference>
<evidence type="ECO:0000256" key="5">
    <source>
        <dbReference type="ARBA" id="ARBA00022511"/>
    </source>
</evidence>
<comment type="subcellular location">
    <molecule>Matrix protein p17</molecule>
    <subcellularLocation>
        <location evidence="28">Virion membrane</location>
        <topology evidence="28">Lipid-anchor</topology>
    </subcellularLocation>
    <subcellularLocation>
        <location evidence="28">Host nucleus</location>
    </subcellularLocation>
    <subcellularLocation>
        <location evidence="28">Host cytoplasm</location>
    </subcellularLocation>
</comment>
<dbReference type="Gene3D" id="1.10.1200.30">
    <property type="match status" value="1"/>
</dbReference>
<dbReference type="Gene3D" id="1.20.5.760">
    <property type="entry name" value="Single helix bin"/>
    <property type="match status" value="1"/>
</dbReference>
<keyword evidence="23" id="KW-0472">Membrane</keyword>
<dbReference type="GO" id="GO:0019013">
    <property type="term" value="C:viral nucleocapsid"/>
    <property type="evidence" value="ECO:0007669"/>
    <property type="project" value="UniProtKB-KW"/>
</dbReference>
<dbReference type="SMART" id="SM00343">
    <property type="entry name" value="ZnF_C2HC"/>
    <property type="match status" value="2"/>
</dbReference>
<evidence type="ECO:0000313" key="32">
    <source>
        <dbReference type="EMBL" id="AJQ20466.1"/>
    </source>
</evidence>
<dbReference type="Pfam" id="PF00540">
    <property type="entry name" value="Gag_p17"/>
    <property type="match status" value="1"/>
</dbReference>
<dbReference type="GO" id="GO:0005198">
    <property type="term" value="F:structural molecule activity"/>
    <property type="evidence" value="ECO:0007669"/>
    <property type="project" value="InterPro"/>
</dbReference>
<evidence type="ECO:0000256" key="23">
    <source>
        <dbReference type="ARBA" id="ARBA00023136"/>
    </source>
</evidence>
<keyword evidence="22 28" id="KW-0543">Viral nucleoprotein</keyword>
<protein>
    <recommendedName>
        <fullName evidence="28">Gag polyprotein</fullName>
    </recommendedName>
    <component>
        <recommendedName>
            <fullName evidence="28">Matrix protein p17</fullName>
            <shortName evidence="28">MA</shortName>
        </recommendedName>
    </component>
</protein>
<evidence type="ECO:0000256" key="14">
    <source>
        <dbReference type="ARBA" id="ARBA00022737"/>
    </source>
</evidence>
<dbReference type="GO" id="GO:0072494">
    <property type="term" value="C:host multivesicular body"/>
    <property type="evidence" value="ECO:0007669"/>
    <property type="project" value="UniProtKB-SubCell"/>
</dbReference>
<comment type="subcellular location">
    <subcellularLocation>
        <location evidence="1">Host cell membrane</location>
        <topology evidence="1">Lipid-anchor</topology>
    </subcellularLocation>
    <subcellularLocation>
        <location evidence="2">Host endosome</location>
        <location evidence="2">Host multivesicular body</location>
    </subcellularLocation>
    <subcellularLocation>
        <location evidence="26">Virion membrane</location>
        <topology evidence="26">Lipid-anchor</topology>
    </subcellularLocation>
    <subcellularLocation>
        <location evidence="28">Virion</location>
    </subcellularLocation>
    <subcellularLocation>
        <location evidence="28">Host cytoplasm</location>
    </subcellularLocation>
    <subcellularLocation>
        <location evidence="28">Host nucleus</location>
    </subcellularLocation>
</comment>
<accession>A0A0B4VPC8</accession>
<keyword evidence="13 28" id="KW-0479">Metal-binding</keyword>
<evidence type="ECO:0000256" key="27">
    <source>
        <dbReference type="PROSITE-ProRule" id="PRU00047"/>
    </source>
</evidence>
<keyword evidence="4" id="KW-1187">Viral budding via the host ESCRT complexes</keyword>
<keyword evidence="8 28" id="KW-1048">Host nucleus</keyword>
<dbReference type="GO" id="GO:0042025">
    <property type="term" value="C:host cell nucleus"/>
    <property type="evidence" value="ECO:0007669"/>
    <property type="project" value="UniProtKB-SubCell"/>
</dbReference>
<sequence>MGARASILRGGKLDKWEKIRLRPGGRKQYRLKHLVWASRELERFALNPGLLETSEGCKQIMKQLQPALQTGTEELRSLFNTVATLYCVHTGIDVQDTKEALDKVEEEQNKMKQAKEADGKVSQNYPIVQNLQGQMVHQPISPRTLNAWVKVVEEKAFSPEVIPMFSALSEGATPQDLNTMLNTVGGHQAAMQILKDTINEEAAEWDRLHPVHAGPAAPGQMREPRGSDIAGTTSTLQEQIAWMTGNPPVPVGDIYKRWIILGLNKIVRMYSPTSILDIKQGPKEPFRDYVDRFFKTLRAEQATQDVKNWMTDTLLVQNANPDCKTILRALGPGATIEEMMTACQGVGGPSHKARVLAEAMSQTNSAILMQRSNFKGSKRVVKCFNCGKEGHIAKNCRAPRKKGCWKCGKEGHQMKDCTERQANFLGKIWPSHKGRPGNFLQSRPEPTAPPMESFRFGEETTTPSQKQEPPFSSLSSFVGNPPSPQ</sequence>
<dbReference type="SUPFAM" id="SSF47836">
    <property type="entry name" value="Retroviral matrix proteins"/>
    <property type="match status" value="1"/>
</dbReference>
<evidence type="ECO:0000256" key="7">
    <source>
        <dbReference type="ARBA" id="ARBA00022561"/>
    </source>
</evidence>